<keyword evidence="2" id="KW-0472">Membrane</keyword>
<dbReference type="Pfam" id="PF02493">
    <property type="entry name" value="MORN"/>
    <property type="match status" value="4"/>
</dbReference>
<dbReference type="Gene3D" id="2.20.110.10">
    <property type="entry name" value="Histone H3 K4-specific methyltransferase SET7/9 N-terminal domain"/>
    <property type="match status" value="2"/>
</dbReference>
<reference evidence="3" key="1">
    <citation type="submission" date="2021-02" db="EMBL/GenBank/DDBJ databases">
        <authorList>
            <person name="Nowell W R."/>
        </authorList>
    </citation>
    <scope>NUCLEOTIDE SEQUENCE</scope>
</reference>
<name>A0A814S918_ADIRI</name>
<dbReference type="EMBL" id="CAJNOJ010000114">
    <property type="protein sequence ID" value="CAF1141963.1"/>
    <property type="molecule type" value="Genomic_DNA"/>
</dbReference>
<sequence length="257" mass="28542">MQEGRNSRFFSFFCNVFDSKSILTTNKHHGSKLVSESEPRSSLLPKEEIVPERTSHISINEPGSYLLPVPEKPDLSEELPCRRSPVPSKCITKKTILIIVIVAIVIVVISACLVGVIVFKVALNNTHKTTNGTLILGDSTYVGEIFDGQAQGYGTLTKGDGRRYVGNFNINKLDGQGMLFLRDGSGTARKVYEGHFLENKFDGPGVYYYRDGSRYEGTWTSNLRHGDGKVVFADGRSRGGQWAYDKLIENANTRKTK</sequence>
<proteinExistence type="predicted"/>
<gene>
    <name evidence="3" type="ORF">EDS130_LOCUS22144</name>
</gene>
<dbReference type="SMART" id="SM00698">
    <property type="entry name" value="MORN"/>
    <property type="match status" value="4"/>
</dbReference>
<comment type="caution">
    <text evidence="3">The sequence shown here is derived from an EMBL/GenBank/DDBJ whole genome shotgun (WGS) entry which is preliminary data.</text>
</comment>
<dbReference type="SUPFAM" id="SSF82185">
    <property type="entry name" value="Histone H3 K4-specific methyltransferase SET7/9 N-terminal domain"/>
    <property type="match status" value="1"/>
</dbReference>
<keyword evidence="1" id="KW-0677">Repeat</keyword>
<keyword evidence="2" id="KW-1133">Transmembrane helix</keyword>
<evidence type="ECO:0000256" key="2">
    <source>
        <dbReference type="SAM" id="Phobius"/>
    </source>
</evidence>
<protein>
    <submittedName>
        <fullName evidence="3">Uncharacterized protein</fullName>
    </submittedName>
</protein>
<dbReference type="PANTHER" id="PTHR43215">
    <property type="entry name" value="RADIAL SPOKE HEAD 1 HOMOLOG"/>
    <property type="match status" value="1"/>
</dbReference>
<dbReference type="AlphaFoldDB" id="A0A814S918"/>
<evidence type="ECO:0000313" key="3">
    <source>
        <dbReference type="EMBL" id="CAF1141963.1"/>
    </source>
</evidence>
<dbReference type="Proteomes" id="UP000663852">
    <property type="component" value="Unassembled WGS sequence"/>
</dbReference>
<feature type="transmembrane region" description="Helical" evidence="2">
    <location>
        <begin position="96"/>
        <end position="119"/>
    </location>
</feature>
<dbReference type="InterPro" id="IPR003409">
    <property type="entry name" value="MORN"/>
</dbReference>
<evidence type="ECO:0000256" key="1">
    <source>
        <dbReference type="ARBA" id="ARBA00022737"/>
    </source>
</evidence>
<organism evidence="3 4">
    <name type="scientific">Adineta ricciae</name>
    <name type="common">Rotifer</name>
    <dbReference type="NCBI Taxonomy" id="249248"/>
    <lineage>
        <taxon>Eukaryota</taxon>
        <taxon>Metazoa</taxon>
        <taxon>Spiralia</taxon>
        <taxon>Gnathifera</taxon>
        <taxon>Rotifera</taxon>
        <taxon>Eurotatoria</taxon>
        <taxon>Bdelloidea</taxon>
        <taxon>Adinetida</taxon>
        <taxon>Adinetidae</taxon>
        <taxon>Adineta</taxon>
    </lineage>
</organism>
<evidence type="ECO:0000313" key="4">
    <source>
        <dbReference type="Proteomes" id="UP000663852"/>
    </source>
</evidence>
<accession>A0A814S918</accession>
<dbReference type="OrthoDB" id="270720at2759"/>
<dbReference type="PANTHER" id="PTHR43215:SF14">
    <property type="entry name" value="RADIAL SPOKE HEAD 1 HOMOLOG"/>
    <property type="match status" value="1"/>
</dbReference>
<keyword evidence="2" id="KW-0812">Transmembrane</keyword>